<proteinExistence type="inferred from homology"/>
<evidence type="ECO:0000259" key="2">
    <source>
        <dbReference type="Pfam" id="PF00244"/>
    </source>
</evidence>
<comment type="caution">
    <text evidence="3">The sequence shown here is derived from an EMBL/GenBank/DDBJ whole genome shotgun (WGS) entry which is preliminary data.</text>
</comment>
<dbReference type="InterPro" id="IPR036815">
    <property type="entry name" value="14-3-3_dom_sf"/>
</dbReference>
<evidence type="ECO:0000256" key="1">
    <source>
        <dbReference type="ARBA" id="ARBA00006141"/>
    </source>
</evidence>
<organism evidence="3 4">
    <name type="scientific">Ambrosia artemisiifolia</name>
    <name type="common">Common ragweed</name>
    <dbReference type="NCBI Taxonomy" id="4212"/>
    <lineage>
        <taxon>Eukaryota</taxon>
        <taxon>Viridiplantae</taxon>
        <taxon>Streptophyta</taxon>
        <taxon>Embryophyta</taxon>
        <taxon>Tracheophyta</taxon>
        <taxon>Spermatophyta</taxon>
        <taxon>Magnoliopsida</taxon>
        <taxon>eudicotyledons</taxon>
        <taxon>Gunneridae</taxon>
        <taxon>Pentapetalae</taxon>
        <taxon>asterids</taxon>
        <taxon>campanulids</taxon>
        <taxon>Asterales</taxon>
        <taxon>Asteraceae</taxon>
        <taxon>Asteroideae</taxon>
        <taxon>Heliantheae alliance</taxon>
        <taxon>Heliantheae</taxon>
        <taxon>Ambrosia</taxon>
    </lineage>
</organism>
<reference evidence="3" key="1">
    <citation type="submission" date="2022-06" db="EMBL/GenBank/DDBJ databases">
        <title>Uncovering the hologenomic basis of an extraordinary plant invasion.</title>
        <authorList>
            <person name="Bieker V.C."/>
            <person name="Martin M.D."/>
            <person name="Gilbert T."/>
            <person name="Hodgins K."/>
            <person name="Battlay P."/>
            <person name="Petersen B."/>
            <person name="Wilson J."/>
        </authorList>
    </citation>
    <scope>NUCLEOTIDE SEQUENCE</scope>
    <source>
        <strain evidence="3">AA19_3_7</strain>
        <tissue evidence="3">Leaf</tissue>
    </source>
</reference>
<dbReference type="Gene3D" id="1.20.190.20">
    <property type="entry name" value="14-3-3 domain"/>
    <property type="match status" value="1"/>
</dbReference>
<feature type="domain" description="14-3-3" evidence="2">
    <location>
        <begin position="5"/>
        <end position="50"/>
    </location>
</feature>
<dbReference type="EMBL" id="JAMZMK010003090">
    <property type="protein sequence ID" value="KAI7754515.1"/>
    <property type="molecule type" value="Genomic_DNA"/>
</dbReference>
<dbReference type="InterPro" id="IPR000308">
    <property type="entry name" value="14-3-3"/>
</dbReference>
<evidence type="ECO:0000313" key="3">
    <source>
        <dbReference type="EMBL" id="KAI7754515.1"/>
    </source>
</evidence>
<comment type="similarity">
    <text evidence="1">Belongs to the 14-3-3 family.</text>
</comment>
<gene>
    <name evidence="3" type="ORF">M8C21_023897</name>
</gene>
<evidence type="ECO:0000313" key="4">
    <source>
        <dbReference type="Proteomes" id="UP001206925"/>
    </source>
</evidence>
<dbReference type="Pfam" id="PF00244">
    <property type="entry name" value="14-3-3"/>
    <property type="match status" value="1"/>
</dbReference>
<dbReference type="AlphaFoldDB" id="A0AAD5D7I2"/>
<accession>A0AAD5D7I2</accession>
<dbReference type="InterPro" id="IPR023410">
    <property type="entry name" value="14-3-3_domain"/>
</dbReference>
<dbReference type="SUPFAM" id="SSF48445">
    <property type="entry name" value="14-3-3 protein"/>
    <property type="match status" value="1"/>
</dbReference>
<dbReference type="PANTHER" id="PTHR18860">
    <property type="entry name" value="14-3-3 PROTEIN"/>
    <property type="match status" value="1"/>
</dbReference>
<protein>
    <recommendedName>
        <fullName evidence="2">14-3-3 domain-containing protein</fullName>
    </recommendedName>
</protein>
<name>A0AAD5D7I2_AMBAR</name>
<dbReference type="Proteomes" id="UP001206925">
    <property type="component" value="Unassembled WGS sequence"/>
</dbReference>
<keyword evidence="4" id="KW-1185">Reference proteome</keyword>
<sequence>MNSPEKVLACHLAKQAFDEAIPELDSLSEESYKDNTLIMQLLRDNLTWWTSDIPEDGEAEKMEIAKSGAKEVSNS</sequence>